<dbReference type="OrthoDB" id="1738510at2759"/>
<feature type="transmembrane region" description="Helical" evidence="2">
    <location>
        <begin position="337"/>
        <end position="359"/>
    </location>
</feature>
<name>A0A843UDD4_COLES</name>
<feature type="region of interest" description="Disordered" evidence="1">
    <location>
        <begin position="383"/>
        <end position="410"/>
    </location>
</feature>
<protein>
    <submittedName>
        <fullName evidence="3">Uncharacterized protein</fullName>
    </submittedName>
</protein>
<evidence type="ECO:0000313" key="3">
    <source>
        <dbReference type="EMBL" id="MQL81431.1"/>
    </source>
</evidence>
<accession>A0A843UDD4</accession>
<evidence type="ECO:0000256" key="1">
    <source>
        <dbReference type="SAM" id="MobiDB-lite"/>
    </source>
</evidence>
<reference evidence="3" key="1">
    <citation type="submission" date="2017-07" db="EMBL/GenBank/DDBJ databases">
        <title>Taro Niue Genome Assembly and Annotation.</title>
        <authorList>
            <person name="Atibalentja N."/>
            <person name="Keating K."/>
            <person name="Fields C.J."/>
        </authorList>
    </citation>
    <scope>NUCLEOTIDE SEQUENCE</scope>
    <source>
        <strain evidence="3">Niue_2</strain>
        <tissue evidence="3">Leaf</tissue>
    </source>
</reference>
<feature type="region of interest" description="Disordered" evidence="1">
    <location>
        <begin position="67"/>
        <end position="120"/>
    </location>
</feature>
<sequence length="410" mass="47031">MFGGIYRLKQHLAGNVSKCPSCPLEVRNEMKAYMKGKKAEKLLTTQQQQQLQDEISGRQIRRDYTLPINVDDDDDPDPEFTAVARASHRSYAEEDERRRGLGTSRPHLSRDDSRRSDSKDVALQVQDMISNTRFWEKISYYLKVIEPLVLILRMVNGDDKNDMGYLYEAMDKAKEILRERNPKAYRKWWAIIDKRWEMTLHHDLHVAGYFFKPRIQYKDNVHNDGEVMRGTMNVITRLARTMSERLDAMAEVERYKMKLGIYGRYGMTNAAQRLTPGTEATGGYGRIIQHHPNNNKEAKGKQNSNMGDMKANKGKQGMIGDMGILIHPFLVPQNCHIHISALVVGLVIWAIFKLLGMVISSLRDNQEKVQANKQHGWHSRVGVLGRTQPTPTRVGSPLESGRSRISQLKK</sequence>
<dbReference type="AlphaFoldDB" id="A0A843UDD4"/>
<gene>
    <name evidence="3" type="ORF">Taro_013889</name>
</gene>
<keyword evidence="4" id="KW-1185">Reference proteome</keyword>
<dbReference type="Proteomes" id="UP000652761">
    <property type="component" value="Unassembled WGS sequence"/>
</dbReference>
<keyword evidence="2" id="KW-0812">Transmembrane</keyword>
<dbReference type="PANTHER" id="PTHR32166">
    <property type="entry name" value="OSJNBA0013A04.12 PROTEIN"/>
    <property type="match status" value="1"/>
</dbReference>
<dbReference type="SUPFAM" id="SSF53098">
    <property type="entry name" value="Ribonuclease H-like"/>
    <property type="match status" value="1"/>
</dbReference>
<keyword evidence="2" id="KW-1133">Transmembrane helix</keyword>
<keyword evidence="2" id="KW-0472">Membrane</keyword>
<dbReference type="EMBL" id="NMUH01000566">
    <property type="protein sequence ID" value="MQL81431.1"/>
    <property type="molecule type" value="Genomic_DNA"/>
</dbReference>
<proteinExistence type="predicted"/>
<evidence type="ECO:0000313" key="4">
    <source>
        <dbReference type="Proteomes" id="UP000652761"/>
    </source>
</evidence>
<feature type="compositionally biased region" description="Basic and acidic residues" evidence="1">
    <location>
        <begin position="108"/>
        <end position="120"/>
    </location>
</feature>
<comment type="caution">
    <text evidence="3">The sequence shown here is derived from an EMBL/GenBank/DDBJ whole genome shotgun (WGS) entry which is preliminary data.</text>
</comment>
<evidence type="ECO:0000256" key="2">
    <source>
        <dbReference type="SAM" id="Phobius"/>
    </source>
</evidence>
<organism evidence="3 4">
    <name type="scientific">Colocasia esculenta</name>
    <name type="common">Wild taro</name>
    <name type="synonym">Arum esculentum</name>
    <dbReference type="NCBI Taxonomy" id="4460"/>
    <lineage>
        <taxon>Eukaryota</taxon>
        <taxon>Viridiplantae</taxon>
        <taxon>Streptophyta</taxon>
        <taxon>Embryophyta</taxon>
        <taxon>Tracheophyta</taxon>
        <taxon>Spermatophyta</taxon>
        <taxon>Magnoliopsida</taxon>
        <taxon>Liliopsida</taxon>
        <taxon>Araceae</taxon>
        <taxon>Aroideae</taxon>
        <taxon>Colocasieae</taxon>
        <taxon>Colocasia</taxon>
    </lineage>
</organism>
<dbReference type="PANTHER" id="PTHR32166:SF122">
    <property type="entry name" value="OS09G0499600 PROTEIN"/>
    <property type="match status" value="1"/>
</dbReference>
<dbReference type="InterPro" id="IPR012337">
    <property type="entry name" value="RNaseH-like_sf"/>
</dbReference>
<feature type="compositionally biased region" description="Basic and acidic residues" evidence="1">
    <location>
        <begin position="90"/>
        <end position="99"/>
    </location>
</feature>